<accession>A0A7H9AKJ8</accession>
<organism evidence="3 4">
    <name type="scientific">Costertonia aggregata</name>
    <dbReference type="NCBI Taxonomy" id="343403"/>
    <lineage>
        <taxon>Bacteria</taxon>
        <taxon>Pseudomonadati</taxon>
        <taxon>Bacteroidota</taxon>
        <taxon>Flavobacteriia</taxon>
        <taxon>Flavobacteriales</taxon>
        <taxon>Flavobacteriaceae</taxon>
        <taxon>Costertonia</taxon>
    </lineage>
</organism>
<gene>
    <name evidence="3" type="ORF">HYG79_01145</name>
</gene>
<proteinExistence type="predicted"/>
<dbReference type="Pfam" id="PF13239">
    <property type="entry name" value="2TM"/>
    <property type="match status" value="1"/>
</dbReference>
<reference evidence="3 4" key="1">
    <citation type="journal article" date="2006" name="Int. J. Syst. Evol. Microbiol.">
        <title>Costertonia aggregata gen. nov., sp. nov., a mesophilic marine bacterium of the family Flavobacteriaceae, isolated from a mature biofilm.</title>
        <authorList>
            <person name="Kwon K.K."/>
            <person name="Lee Y.K."/>
            <person name="Lee H.K."/>
        </authorList>
    </citation>
    <scope>NUCLEOTIDE SEQUENCE [LARGE SCALE GENOMIC DNA]</scope>
    <source>
        <strain evidence="3 4">KCCM 42265</strain>
    </source>
</reference>
<evidence type="ECO:0000313" key="4">
    <source>
        <dbReference type="Proteomes" id="UP000509302"/>
    </source>
</evidence>
<dbReference type="EMBL" id="CP058595">
    <property type="protein sequence ID" value="QLG44012.1"/>
    <property type="molecule type" value="Genomic_DNA"/>
</dbReference>
<protein>
    <submittedName>
        <fullName evidence="3">2TM domain-containing protein</fullName>
    </submittedName>
</protein>
<dbReference type="RefSeq" id="WP_179240348.1">
    <property type="nucleotide sequence ID" value="NZ_CP058595.1"/>
</dbReference>
<dbReference type="AlphaFoldDB" id="A0A7H9AKJ8"/>
<dbReference type="Proteomes" id="UP000509302">
    <property type="component" value="Chromosome"/>
</dbReference>
<sequence>MEIQDLSNNRKYQKAKEKVEAIKGFYGNLLAYCIVIPILALVNYVTTNFPWVIFPALGWGFGLAMHGFGAYGYSPFFGKAWEERKIKEFMQKS</sequence>
<keyword evidence="4" id="KW-1185">Reference proteome</keyword>
<keyword evidence="1" id="KW-1133">Transmembrane helix</keyword>
<keyword evidence="1" id="KW-0812">Transmembrane</keyword>
<evidence type="ECO:0000259" key="2">
    <source>
        <dbReference type="Pfam" id="PF13239"/>
    </source>
</evidence>
<keyword evidence="1" id="KW-0472">Membrane</keyword>
<name>A0A7H9AKJ8_9FLAO</name>
<feature type="transmembrane region" description="Helical" evidence="1">
    <location>
        <begin position="51"/>
        <end position="74"/>
    </location>
</feature>
<dbReference type="InterPro" id="IPR025698">
    <property type="entry name" value="2TM_dom"/>
</dbReference>
<feature type="domain" description="2TM" evidence="2">
    <location>
        <begin position="13"/>
        <end position="90"/>
    </location>
</feature>
<evidence type="ECO:0000313" key="3">
    <source>
        <dbReference type="EMBL" id="QLG44012.1"/>
    </source>
</evidence>
<evidence type="ECO:0000256" key="1">
    <source>
        <dbReference type="SAM" id="Phobius"/>
    </source>
</evidence>
<dbReference type="KEGG" id="cagg:HYG79_01145"/>
<feature type="transmembrane region" description="Helical" evidence="1">
    <location>
        <begin position="21"/>
        <end position="45"/>
    </location>
</feature>